<name>A0AAV1JWM9_9NEOP</name>
<evidence type="ECO:0000313" key="2">
    <source>
        <dbReference type="Proteomes" id="UP001497472"/>
    </source>
</evidence>
<keyword evidence="2" id="KW-1185">Reference proteome</keyword>
<reference evidence="1 2" key="1">
    <citation type="submission" date="2023-11" db="EMBL/GenBank/DDBJ databases">
        <authorList>
            <person name="Okamura Y."/>
        </authorList>
    </citation>
    <scope>NUCLEOTIDE SEQUENCE [LARGE SCALE GENOMIC DNA]</scope>
</reference>
<accession>A0AAV1JWM9</accession>
<gene>
    <name evidence="1" type="ORF">LNINA_LOCUS12876</name>
</gene>
<organism evidence="1 2">
    <name type="scientific">Leptosia nina</name>
    <dbReference type="NCBI Taxonomy" id="320188"/>
    <lineage>
        <taxon>Eukaryota</taxon>
        <taxon>Metazoa</taxon>
        <taxon>Ecdysozoa</taxon>
        <taxon>Arthropoda</taxon>
        <taxon>Hexapoda</taxon>
        <taxon>Insecta</taxon>
        <taxon>Pterygota</taxon>
        <taxon>Neoptera</taxon>
        <taxon>Endopterygota</taxon>
        <taxon>Lepidoptera</taxon>
        <taxon>Glossata</taxon>
        <taxon>Ditrysia</taxon>
        <taxon>Papilionoidea</taxon>
        <taxon>Pieridae</taxon>
        <taxon>Pierinae</taxon>
        <taxon>Leptosia</taxon>
    </lineage>
</organism>
<comment type="caution">
    <text evidence="1">The sequence shown here is derived from an EMBL/GenBank/DDBJ whole genome shotgun (WGS) entry which is preliminary data.</text>
</comment>
<dbReference type="AlphaFoldDB" id="A0AAV1JWM9"/>
<evidence type="ECO:0000313" key="1">
    <source>
        <dbReference type="EMBL" id="CAK1553915.1"/>
    </source>
</evidence>
<dbReference type="EMBL" id="CAVLEF010000263">
    <property type="protein sequence ID" value="CAK1553915.1"/>
    <property type="molecule type" value="Genomic_DNA"/>
</dbReference>
<dbReference type="Proteomes" id="UP001497472">
    <property type="component" value="Unassembled WGS sequence"/>
</dbReference>
<proteinExistence type="predicted"/>
<protein>
    <submittedName>
        <fullName evidence="1">Uncharacterized protein</fullName>
    </submittedName>
</protein>
<sequence length="76" mass="8328">MSPDVPLAKNPWPAVATALTKRPFVLAALHPAIADCRFQRARLRRSASRKTCIVVIYNRLLVSSPATGAPSTFLRL</sequence>